<keyword evidence="2" id="KW-0443">Lipid metabolism</keyword>
<dbReference type="InterPro" id="IPR001753">
    <property type="entry name" value="Enoyl-CoA_hydra/iso"/>
</dbReference>
<evidence type="ECO:0000313" key="5">
    <source>
        <dbReference type="EMBL" id="MEJ5979174.1"/>
    </source>
</evidence>
<dbReference type="Pfam" id="PF00378">
    <property type="entry name" value="ECH_1"/>
    <property type="match status" value="1"/>
</dbReference>
<evidence type="ECO:0000256" key="4">
    <source>
        <dbReference type="RuleBase" id="RU003707"/>
    </source>
</evidence>
<gene>
    <name evidence="5" type="ORF">WG901_21150</name>
</gene>
<dbReference type="NCBIfam" id="NF006100">
    <property type="entry name" value="PRK08252.1"/>
    <property type="match status" value="1"/>
</dbReference>
<dbReference type="InterPro" id="IPR029045">
    <property type="entry name" value="ClpP/crotonase-like_dom_sf"/>
</dbReference>
<proteinExistence type="inferred from homology"/>
<evidence type="ECO:0000256" key="2">
    <source>
        <dbReference type="ARBA" id="ARBA00023098"/>
    </source>
</evidence>
<dbReference type="SUPFAM" id="SSF52096">
    <property type="entry name" value="ClpP/crotonase"/>
    <property type="match status" value="1"/>
</dbReference>
<evidence type="ECO:0000313" key="6">
    <source>
        <dbReference type="Proteomes" id="UP001361239"/>
    </source>
</evidence>
<dbReference type="PANTHER" id="PTHR11941:SF169">
    <property type="entry name" value="(7AS)-7A-METHYL-1,5-DIOXO-2,3,5,6,7,7A-HEXAHYDRO-1H-INDENE-CARBOXYL-COA HYDROLASE"/>
    <property type="match status" value="1"/>
</dbReference>
<dbReference type="PROSITE" id="PS00166">
    <property type="entry name" value="ENOYL_COA_HYDRATASE"/>
    <property type="match status" value="1"/>
</dbReference>
<name>A0ABU8S2I3_9SPHN</name>
<dbReference type="Proteomes" id="UP001361239">
    <property type="component" value="Unassembled WGS sequence"/>
</dbReference>
<dbReference type="PANTHER" id="PTHR11941">
    <property type="entry name" value="ENOYL-COA HYDRATASE-RELATED"/>
    <property type="match status" value="1"/>
</dbReference>
<protein>
    <submittedName>
        <fullName evidence="5">Crotonase/enoyl-CoA hydratase family protein</fullName>
    </submittedName>
</protein>
<dbReference type="CDD" id="cd06558">
    <property type="entry name" value="crotonase-like"/>
    <property type="match status" value="1"/>
</dbReference>
<keyword evidence="3" id="KW-0456">Lyase</keyword>
<dbReference type="Gene3D" id="3.90.226.10">
    <property type="entry name" value="2-enoyl-CoA Hydratase, Chain A, domain 1"/>
    <property type="match status" value="1"/>
</dbReference>
<comment type="caution">
    <text evidence="5">The sequence shown here is derived from an EMBL/GenBank/DDBJ whole genome shotgun (WGS) entry which is preliminary data.</text>
</comment>
<evidence type="ECO:0000256" key="3">
    <source>
        <dbReference type="ARBA" id="ARBA00023239"/>
    </source>
</evidence>
<dbReference type="EMBL" id="JBBHJZ010000005">
    <property type="protein sequence ID" value="MEJ5979174.1"/>
    <property type="molecule type" value="Genomic_DNA"/>
</dbReference>
<keyword evidence="6" id="KW-1185">Reference proteome</keyword>
<dbReference type="Gene3D" id="1.10.12.10">
    <property type="entry name" value="Lyase 2-enoyl-coa Hydratase, Chain A, domain 2"/>
    <property type="match status" value="1"/>
</dbReference>
<dbReference type="InterPro" id="IPR018376">
    <property type="entry name" value="Enoyl-CoA_hyd/isom_CS"/>
</dbReference>
<sequence>MSQTIEAPVLVEEHEGVLVVTLNRPQAKNAMNLAMALTIAEAMDRLDDDPRLQVGIITGAQGSFCSGMDLKAFLAGERPSVGDRGFGGLVQRPPRKPLIAAVDGYALAGGMELALACDLIVASENARFGIPEAKRGLVAAAGGLMRLPRQMPHRLALELALTGDFLEAPRAHDLGLVNRLTPGRALPSALDLARQIAANGPLAVQASKELINASRLWGEEEMWDRQAGITEPVLASADAIEGAAAFAERRAPQWTGS</sequence>
<dbReference type="RefSeq" id="WP_339589107.1">
    <property type="nucleotide sequence ID" value="NZ_JBBHJZ010000005.1"/>
</dbReference>
<evidence type="ECO:0000256" key="1">
    <source>
        <dbReference type="ARBA" id="ARBA00005254"/>
    </source>
</evidence>
<accession>A0ABU8S2I3</accession>
<comment type="similarity">
    <text evidence="1 4">Belongs to the enoyl-CoA hydratase/isomerase family.</text>
</comment>
<reference evidence="5 6" key="1">
    <citation type="submission" date="2024-03" db="EMBL/GenBank/DDBJ databases">
        <authorList>
            <person name="Jo J.-H."/>
        </authorList>
    </citation>
    <scope>NUCLEOTIDE SEQUENCE [LARGE SCALE GENOMIC DNA]</scope>
    <source>
        <strain evidence="5 6">PS1R-30</strain>
    </source>
</reference>
<organism evidence="5 6">
    <name type="scientific">Novosphingobium anseongense</name>
    <dbReference type="NCBI Taxonomy" id="3133436"/>
    <lineage>
        <taxon>Bacteria</taxon>
        <taxon>Pseudomonadati</taxon>
        <taxon>Pseudomonadota</taxon>
        <taxon>Alphaproteobacteria</taxon>
        <taxon>Sphingomonadales</taxon>
        <taxon>Sphingomonadaceae</taxon>
        <taxon>Novosphingobium</taxon>
    </lineage>
</organism>
<dbReference type="InterPro" id="IPR014748">
    <property type="entry name" value="Enoyl-CoA_hydra_C"/>
</dbReference>